<evidence type="ECO:0000313" key="3">
    <source>
        <dbReference type="EMBL" id="TPX12485.1"/>
    </source>
</evidence>
<reference evidence="3 4" key="1">
    <citation type="submission" date="2019-06" db="EMBL/GenBank/DDBJ databases">
        <title>Draft genome sequence of the filamentous fungus Phialemoniopsis curvata isolated from diesel fuel.</title>
        <authorList>
            <person name="Varaljay V.A."/>
            <person name="Lyon W.J."/>
            <person name="Crouch A.L."/>
            <person name="Drake C.E."/>
            <person name="Hollomon J.M."/>
            <person name="Nadeau L.J."/>
            <person name="Nunn H.S."/>
            <person name="Stevenson B.S."/>
            <person name="Bojanowski C.L."/>
            <person name="Crookes-Goodson W.J."/>
        </authorList>
    </citation>
    <scope>NUCLEOTIDE SEQUENCE [LARGE SCALE GENOMIC DNA]</scope>
    <source>
        <strain evidence="3 4">D216</strain>
    </source>
</reference>
<dbReference type="AlphaFoldDB" id="A0A507ANS0"/>
<keyword evidence="1" id="KW-0732">Signal</keyword>
<gene>
    <name evidence="3" type="ORF">E0L32_006897</name>
</gene>
<dbReference type="InterPro" id="IPR011042">
    <property type="entry name" value="6-blade_b-propeller_TolB-like"/>
</dbReference>
<dbReference type="Pfam" id="PF22807">
    <property type="entry name" value="TrAA12"/>
    <property type="match status" value="1"/>
</dbReference>
<dbReference type="EMBL" id="SKBQ01000040">
    <property type="protein sequence ID" value="TPX12485.1"/>
    <property type="molecule type" value="Genomic_DNA"/>
</dbReference>
<keyword evidence="4" id="KW-1185">Reference proteome</keyword>
<protein>
    <recommendedName>
        <fullName evidence="2">Pyrroloquinoline quinone-dependent pyranose dehydrogenase beta-propeller domain-containing protein</fullName>
    </recommendedName>
</protein>
<dbReference type="OrthoDB" id="507128at2759"/>
<dbReference type="SUPFAM" id="SSF50952">
    <property type="entry name" value="Soluble quinoprotein glucose dehydrogenase"/>
    <property type="match status" value="1"/>
</dbReference>
<dbReference type="InterPro" id="IPR054539">
    <property type="entry name" value="Beta-prop_PDH"/>
</dbReference>
<dbReference type="STRING" id="1093900.A0A507ANS0"/>
<dbReference type="GeneID" id="41974344"/>
<evidence type="ECO:0000256" key="1">
    <source>
        <dbReference type="SAM" id="SignalP"/>
    </source>
</evidence>
<sequence>MRGAALALALLVAQAAAQCPGLNNQFATTMGAGYENQLIANGLRSPRGMVFDKEDNLLVIEQGGGGLRQIKLNADGCVTSSKTIISDSSLNHGVDISADGKTVFVSSLESVFAYDYDAAAGTATGKKVIISNMRNGGHSTRTLLRSRTDPDILLVSRGSNANIDSATTDPASGRSLIRMYSIAEITKTAVDMATGGKLLGYGLRNSVAVGENPVTGEVYSAENSIDNAMRFGKDVHNTQPAEEMNYHGRINDTSNPLLGANYGYPTCVAAYEPVDQLGNPELQVGSHFAPNTAAGDAVDAVCEGMQEPRLVFPAHNAPLDLKFDPTGRAAYIAFHGSWNRSPPDGYRLMKVEFGEDGQPVQPANSTNAAVSVMANTNLAVCPGQCFRPTGLAFDSKGRLFMSSDSSGQIFLIKGT</sequence>
<dbReference type="InParanoid" id="A0A507ANS0"/>
<dbReference type="PANTHER" id="PTHR47572">
    <property type="entry name" value="LIPOPROTEIN-RELATED"/>
    <property type="match status" value="1"/>
</dbReference>
<dbReference type="Gene3D" id="2.120.10.30">
    <property type="entry name" value="TolB, C-terminal domain"/>
    <property type="match status" value="1"/>
</dbReference>
<evidence type="ECO:0000313" key="4">
    <source>
        <dbReference type="Proteomes" id="UP000319257"/>
    </source>
</evidence>
<dbReference type="RefSeq" id="XP_030994196.1">
    <property type="nucleotide sequence ID" value="XM_031141581.1"/>
</dbReference>
<evidence type="ECO:0000259" key="2">
    <source>
        <dbReference type="Pfam" id="PF22807"/>
    </source>
</evidence>
<feature type="domain" description="Pyrroloquinoline quinone-dependent pyranose dehydrogenase beta-propeller" evidence="2">
    <location>
        <begin position="30"/>
        <end position="414"/>
    </location>
</feature>
<feature type="signal peptide" evidence="1">
    <location>
        <begin position="1"/>
        <end position="17"/>
    </location>
</feature>
<organism evidence="3 4">
    <name type="scientific">Thyridium curvatum</name>
    <dbReference type="NCBI Taxonomy" id="1093900"/>
    <lineage>
        <taxon>Eukaryota</taxon>
        <taxon>Fungi</taxon>
        <taxon>Dikarya</taxon>
        <taxon>Ascomycota</taxon>
        <taxon>Pezizomycotina</taxon>
        <taxon>Sordariomycetes</taxon>
        <taxon>Sordariomycetidae</taxon>
        <taxon>Thyridiales</taxon>
        <taxon>Thyridiaceae</taxon>
        <taxon>Thyridium</taxon>
    </lineage>
</organism>
<comment type="caution">
    <text evidence="3">The sequence shown here is derived from an EMBL/GenBank/DDBJ whole genome shotgun (WGS) entry which is preliminary data.</text>
</comment>
<dbReference type="InterPro" id="IPR051262">
    <property type="entry name" value="SMP-30/CGR1_Lactonase"/>
</dbReference>
<dbReference type="PANTHER" id="PTHR47572:SF4">
    <property type="entry name" value="LACTONASE DRP35"/>
    <property type="match status" value="1"/>
</dbReference>
<feature type="chain" id="PRO_5021424949" description="Pyrroloquinoline quinone-dependent pyranose dehydrogenase beta-propeller domain-containing protein" evidence="1">
    <location>
        <begin position="18"/>
        <end position="415"/>
    </location>
</feature>
<dbReference type="InterPro" id="IPR011041">
    <property type="entry name" value="Quinoprot_gluc/sorb_DH_b-prop"/>
</dbReference>
<proteinExistence type="predicted"/>
<accession>A0A507ANS0</accession>
<dbReference type="Proteomes" id="UP000319257">
    <property type="component" value="Unassembled WGS sequence"/>
</dbReference>
<name>A0A507ANS0_9PEZI</name>